<comment type="caution">
    <text evidence="1">The sequence shown here is derived from an EMBL/GenBank/DDBJ whole genome shotgun (WGS) entry which is preliminary data.</text>
</comment>
<gene>
    <name evidence="1" type="ORF">T310_5977</name>
</gene>
<sequence>MPRKTPDNVDQPRWTALQSLQRLSLSRHTTFQVMEICRHLKSRSIISSLYRPLLPAIAPLRTRISFTETTRSLAGQSIEEPSELFEYTSGRWICNDALRRSERRRVFNVSELKRLAAASVNQNAEDVVRFEKLAEGGFNRTFLVTMRDGFHEVATMDFLRSHGIPVPKVYGYSATSENAAGTEYVFMELARGTNLGDIWFDMSEKGQDRRHYQTRRVRVSTICSSISGKWESVDRGPYRDPAAALTAGAKKEIAYLKKFGRPLHPFQRLRREIYNYQKQSHLEHLDNLEKYLRIAPHLIPNDNDTLARPTIRHPDLQPNNVFRNYGDSVSESLQAPELPHHFDELSEREQFEQVELLPDLIQLAKNWSKITHSKSSTGGDVRPPCPIAFPEDEASECLRINAAQVEADEQFEACRDVIGVGPEGWVPSDQYEEAKRRERKLKADALDAAESDEERARICEHWIFDDFDEEKYL</sequence>
<evidence type="ECO:0000313" key="2">
    <source>
        <dbReference type="Proteomes" id="UP000053958"/>
    </source>
</evidence>
<proteinExistence type="predicted"/>
<accession>A0A0F4YP55</accession>
<dbReference type="SUPFAM" id="SSF56112">
    <property type="entry name" value="Protein kinase-like (PK-like)"/>
    <property type="match status" value="1"/>
</dbReference>
<dbReference type="GeneID" id="25318297"/>
<evidence type="ECO:0000313" key="1">
    <source>
        <dbReference type="EMBL" id="KKA20034.1"/>
    </source>
</evidence>
<dbReference type="GO" id="GO:0005739">
    <property type="term" value="C:mitochondrion"/>
    <property type="evidence" value="ECO:0007669"/>
    <property type="project" value="TreeGrafter"/>
</dbReference>
<dbReference type="PANTHER" id="PTHR36091:SF2">
    <property type="entry name" value="AMINOGLYCOSIDE PHOSPHOTRANSFERASE DOMAIN-CONTAINING PROTEIN"/>
    <property type="match status" value="1"/>
</dbReference>
<protein>
    <submittedName>
        <fullName evidence="1">Uncharacterized protein</fullName>
    </submittedName>
</protein>
<organism evidence="1 2">
    <name type="scientific">Rasamsonia emersonii (strain ATCC 16479 / CBS 393.64 / IMI 116815)</name>
    <dbReference type="NCBI Taxonomy" id="1408163"/>
    <lineage>
        <taxon>Eukaryota</taxon>
        <taxon>Fungi</taxon>
        <taxon>Dikarya</taxon>
        <taxon>Ascomycota</taxon>
        <taxon>Pezizomycotina</taxon>
        <taxon>Eurotiomycetes</taxon>
        <taxon>Eurotiomycetidae</taxon>
        <taxon>Eurotiales</taxon>
        <taxon>Trichocomaceae</taxon>
        <taxon>Rasamsonia</taxon>
    </lineage>
</organism>
<dbReference type="InterPro" id="IPR011009">
    <property type="entry name" value="Kinase-like_dom_sf"/>
</dbReference>
<dbReference type="Proteomes" id="UP000053958">
    <property type="component" value="Unassembled WGS sequence"/>
</dbReference>
<dbReference type="InterPro" id="IPR051035">
    <property type="entry name" value="Mito_inheritance_9"/>
</dbReference>
<dbReference type="AlphaFoldDB" id="A0A0F4YP55"/>
<dbReference type="EMBL" id="LASV01000297">
    <property type="protein sequence ID" value="KKA20034.1"/>
    <property type="molecule type" value="Genomic_DNA"/>
</dbReference>
<dbReference type="PANTHER" id="PTHR36091">
    <property type="entry name" value="ALTERED INHERITANCE OF MITOCHONDRIA PROTEIN 9, MITOCHONDRIAL"/>
    <property type="match status" value="1"/>
</dbReference>
<reference evidence="1 2" key="1">
    <citation type="submission" date="2015-04" db="EMBL/GenBank/DDBJ databases">
        <authorList>
            <person name="Heijne W.H."/>
            <person name="Fedorova N.D."/>
            <person name="Nierman W.C."/>
            <person name="Vollebregt A.W."/>
            <person name="Zhao Z."/>
            <person name="Wu L."/>
            <person name="Kumar M."/>
            <person name="Stam H."/>
            <person name="van den Berg M.A."/>
            <person name="Pel H.J."/>
        </authorList>
    </citation>
    <scope>NUCLEOTIDE SEQUENCE [LARGE SCALE GENOMIC DNA]</scope>
    <source>
        <strain evidence="1 2">CBS 393.64</strain>
    </source>
</reference>
<name>A0A0F4YP55_RASE3</name>
<dbReference type="RefSeq" id="XP_013326646.1">
    <property type="nucleotide sequence ID" value="XM_013471192.1"/>
</dbReference>
<dbReference type="STRING" id="1408163.A0A0F4YP55"/>
<dbReference type="OrthoDB" id="10003767at2759"/>
<keyword evidence="2" id="KW-1185">Reference proteome</keyword>